<name>E9GXF8_DAPPU</name>
<sequence>MGKILQGTLLEAYGQLQTQRTRIAPFLDKKLIRPGNVARSSRTFCPVPFGRVLPIDCNWITNTLPEIQAANRPSIISPSEDAKEKLAKYRQVAINPQTNSTRLKYAWNLQDRFQLKELKQAFQLLDISPMDDDVDR</sequence>
<gene>
    <name evidence="1" type="ORF">DAPPUDRAFT_249880</name>
</gene>
<evidence type="ECO:0000313" key="2">
    <source>
        <dbReference type="Proteomes" id="UP000000305"/>
    </source>
</evidence>
<reference evidence="1 2" key="1">
    <citation type="journal article" date="2011" name="Science">
        <title>The ecoresponsive genome of Daphnia pulex.</title>
        <authorList>
            <person name="Colbourne J.K."/>
            <person name="Pfrender M.E."/>
            <person name="Gilbert D."/>
            <person name="Thomas W.K."/>
            <person name="Tucker A."/>
            <person name="Oakley T.H."/>
            <person name="Tokishita S."/>
            <person name="Aerts A."/>
            <person name="Arnold G.J."/>
            <person name="Basu M.K."/>
            <person name="Bauer D.J."/>
            <person name="Caceres C.E."/>
            <person name="Carmel L."/>
            <person name="Casola C."/>
            <person name="Choi J.H."/>
            <person name="Detter J.C."/>
            <person name="Dong Q."/>
            <person name="Dusheyko S."/>
            <person name="Eads B.D."/>
            <person name="Frohlich T."/>
            <person name="Geiler-Samerotte K.A."/>
            <person name="Gerlach D."/>
            <person name="Hatcher P."/>
            <person name="Jogdeo S."/>
            <person name="Krijgsveld J."/>
            <person name="Kriventseva E.V."/>
            <person name="Kultz D."/>
            <person name="Laforsch C."/>
            <person name="Lindquist E."/>
            <person name="Lopez J."/>
            <person name="Manak J.R."/>
            <person name="Muller J."/>
            <person name="Pangilinan J."/>
            <person name="Patwardhan R.P."/>
            <person name="Pitluck S."/>
            <person name="Pritham E.J."/>
            <person name="Rechtsteiner A."/>
            <person name="Rho M."/>
            <person name="Rogozin I.B."/>
            <person name="Sakarya O."/>
            <person name="Salamov A."/>
            <person name="Schaack S."/>
            <person name="Shapiro H."/>
            <person name="Shiga Y."/>
            <person name="Skalitzky C."/>
            <person name="Smith Z."/>
            <person name="Souvorov A."/>
            <person name="Sung W."/>
            <person name="Tang Z."/>
            <person name="Tsuchiya D."/>
            <person name="Tu H."/>
            <person name="Vos H."/>
            <person name="Wang M."/>
            <person name="Wolf Y.I."/>
            <person name="Yamagata H."/>
            <person name="Yamada T."/>
            <person name="Ye Y."/>
            <person name="Shaw J.R."/>
            <person name="Andrews J."/>
            <person name="Crease T.J."/>
            <person name="Tang H."/>
            <person name="Lucas S.M."/>
            <person name="Robertson H.M."/>
            <person name="Bork P."/>
            <person name="Koonin E.V."/>
            <person name="Zdobnov E.M."/>
            <person name="Grigoriev I.V."/>
            <person name="Lynch M."/>
            <person name="Boore J.L."/>
        </authorList>
    </citation>
    <scope>NUCLEOTIDE SEQUENCE [LARGE SCALE GENOMIC DNA]</scope>
</reference>
<organism evidence="1 2">
    <name type="scientific">Daphnia pulex</name>
    <name type="common">Water flea</name>
    <dbReference type="NCBI Taxonomy" id="6669"/>
    <lineage>
        <taxon>Eukaryota</taxon>
        <taxon>Metazoa</taxon>
        <taxon>Ecdysozoa</taxon>
        <taxon>Arthropoda</taxon>
        <taxon>Crustacea</taxon>
        <taxon>Branchiopoda</taxon>
        <taxon>Diplostraca</taxon>
        <taxon>Cladocera</taxon>
        <taxon>Anomopoda</taxon>
        <taxon>Daphniidae</taxon>
        <taxon>Daphnia</taxon>
    </lineage>
</organism>
<keyword evidence="2" id="KW-1185">Reference proteome</keyword>
<protein>
    <submittedName>
        <fullName evidence="1">Uncharacterized protein</fullName>
    </submittedName>
</protein>
<dbReference type="EMBL" id="GL732572">
    <property type="protein sequence ID" value="EFX75862.1"/>
    <property type="molecule type" value="Genomic_DNA"/>
</dbReference>
<evidence type="ECO:0000313" key="1">
    <source>
        <dbReference type="EMBL" id="EFX75862.1"/>
    </source>
</evidence>
<dbReference type="Proteomes" id="UP000000305">
    <property type="component" value="Unassembled WGS sequence"/>
</dbReference>
<dbReference type="STRING" id="6669.E9GXF8"/>
<dbReference type="KEGG" id="dpx:DAPPUDRAFT_249880"/>
<dbReference type="HOGENOM" id="CLU_1877530_0_0_1"/>
<dbReference type="AlphaFoldDB" id="E9GXF8"/>
<accession>E9GXF8</accession>
<dbReference type="InParanoid" id="E9GXF8"/>
<proteinExistence type="predicted"/>